<gene>
    <name evidence="1" type="ORF">DFP95_12171</name>
</gene>
<reference evidence="1 2" key="1">
    <citation type="submission" date="2018-07" db="EMBL/GenBank/DDBJ databases">
        <title>Genomic Encyclopedia of Type Strains, Phase III (KMG-III): the genomes of soil and plant-associated and newly described type strains.</title>
        <authorList>
            <person name="Whitman W."/>
        </authorList>
    </citation>
    <scope>NUCLEOTIDE SEQUENCE [LARGE SCALE GENOMIC DNA]</scope>
    <source>
        <strain evidence="1 2">CECT 8236</strain>
    </source>
</reference>
<keyword evidence="2" id="KW-1185">Reference proteome</keyword>
<protein>
    <submittedName>
        <fullName evidence="1">Uncharacterized protein</fullName>
    </submittedName>
</protein>
<proteinExistence type="predicted"/>
<dbReference type="RefSeq" id="WP_115995171.1">
    <property type="nucleotide sequence ID" value="NZ_QRDY01000021.1"/>
</dbReference>
<comment type="caution">
    <text evidence="1">The sequence shown here is derived from an EMBL/GenBank/DDBJ whole genome shotgun (WGS) entry which is preliminary data.</text>
</comment>
<dbReference type="AlphaFoldDB" id="A0A3D9HZE7"/>
<dbReference type="EMBL" id="QRDY01000021">
    <property type="protein sequence ID" value="RED54815.1"/>
    <property type="molecule type" value="Genomic_DNA"/>
</dbReference>
<name>A0A3D9HZE7_9BACL</name>
<dbReference type="Proteomes" id="UP000256869">
    <property type="component" value="Unassembled WGS sequence"/>
</dbReference>
<evidence type="ECO:0000313" key="1">
    <source>
        <dbReference type="EMBL" id="RED54815.1"/>
    </source>
</evidence>
<organism evidence="1 2">
    <name type="scientific">Cohnella lupini</name>
    <dbReference type="NCBI Taxonomy" id="1294267"/>
    <lineage>
        <taxon>Bacteria</taxon>
        <taxon>Bacillati</taxon>
        <taxon>Bacillota</taxon>
        <taxon>Bacilli</taxon>
        <taxon>Bacillales</taxon>
        <taxon>Paenibacillaceae</taxon>
        <taxon>Cohnella</taxon>
    </lineage>
</organism>
<accession>A0A3D9HZE7</accession>
<sequence>MDVKLINEAFLHGWIIKIKQYDKLVSTGKIVEHTRDTIRLDDGMHYYKSKFDIQLAATPN</sequence>
<evidence type="ECO:0000313" key="2">
    <source>
        <dbReference type="Proteomes" id="UP000256869"/>
    </source>
</evidence>